<keyword evidence="2" id="KW-1133">Transmembrane helix</keyword>
<proteinExistence type="predicted"/>
<feature type="transmembrane region" description="Helical" evidence="2">
    <location>
        <begin position="102"/>
        <end position="126"/>
    </location>
</feature>
<evidence type="ECO:0000256" key="1">
    <source>
        <dbReference type="SAM" id="MobiDB-lite"/>
    </source>
</evidence>
<gene>
    <name evidence="5" type="ORF">MGAL_10B060331</name>
</gene>
<keyword evidence="3" id="KW-0732">Signal</keyword>
<evidence type="ECO:0000259" key="4">
    <source>
        <dbReference type="PROSITE" id="PS51699"/>
    </source>
</evidence>
<feature type="domain" description="Peptidase S72" evidence="4">
    <location>
        <begin position="376"/>
        <end position="484"/>
    </location>
</feature>
<keyword evidence="6" id="KW-1185">Reference proteome</keyword>
<dbReference type="PROSITE" id="PS51699">
    <property type="entry name" value="SEA_DG"/>
    <property type="match status" value="1"/>
</dbReference>
<comment type="caution">
    <text evidence="5">The sequence shown here is derived from an EMBL/GenBank/DDBJ whole genome shotgun (WGS) entry which is preliminary data.</text>
</comment>
<dbReference type="GO" id="GO:0043236">
    <property type="term" value="F:laminin binding"/>
    <property type="evidence" value="ECO:0007669"/>
    <property type="project" value="TreeGrafter"/>
</dbReference>
<feature type="compositionally biased region" description="Pro residues" evidence="1">
    <location>
        <begin position="609"/>
        <end position="620"/>
    </location>
</feature>
<dbReference type="GO" id="GO:0042383">
    <property type="term" value="C:sarcolemma"/>
    <property type="evidence" value="ECO:0007669"/>
    <property type="project" value="TreeGrafter"/>
</dbReference>
<dbReference type="InterPro" id="IPR030398">
    <property type="entry name" value="SEA_DG_dom"/>
</dbReference>
<keyword evidence="2" id="KW-0812">Transmembrane</keyword>
<dbReference type="Pfam" id="PF05454">
    <property type="entry name" value="DAG1"/>
    <property type="match status" value="1"/>
</dbReference>
<keyword evidence="2" id="KW-0472">Membrane</keyword>
<feature type="chain" id="PRO_5032462277" evidence="3">
    <location>
        <begin position="30"/>
        <end position="620"/>
    </location>
</feature>
<protein>
    <submittedName>
        <fullName evidence="5">Dystroglycan 1</fullName>
    </submittedName>
</protein>
<accession>A0A8B6G955</accession>
<evidence type="ECO:0000256" key="3">
    <source>
        <dbReference type="SAM" id="SignalP"/>
    </source>
</evidence>
<dbReference type="OrthoDB" id="5990676at2759"/>
<name>A0A8B6G955_MYTGA</name>
<feature type="signal peptide" evidence="3">
    <location>
        <begin position="1"/>
        <end position="29"/>
    </location>
</feature>
<evidence type="ECO:0000313" key="5">
    <source>
        <dbReference type="EMBL" id="VDI60665.1"/>
    </source>
</evidence>
<dbReference type="GO" id="GO:0007411">
    <property type="term" value="P:axon guidance"/>
    <property type="evidence" value="ECO:0007669"/>
    <property type="project" value="TreeGrafter"/>
</dbReference>
<dbReference type="EMBL" id="UYJE01008064">
    <property type="protein sequence ID" value="VDI60665.1"/>
    <property type="molecule type" value="Genomic_DNA"/>
</dbReference>
<feature type="transmembrane region" description="Helical" evidence="2">
    <location>
        <begin position="507"/>
        <end position="531"/>
    </location>
</feature>
<dbReference type="PANTHER" id="PTHR21559">
    <property type="entry name" value="DYSTROGLYCAN-RELATED"/>
    <property type="match status" value="1"/>
</dbReference>
<evidence type="ECO:0000313" key="6">
    <source>
        <dbReference type="Proteomes" id="UP000596742"/>
    </source>
</evidence>
<dbReference type="PANTHER" id="PTHR21559:SF21">
    <property type="entry name" value="DYSTROGLYCAN 1"/>
    <property type="match status" value="1"/>
</dbReference>
<dbReference type="InterPro" id="IPR008465">
    <property type="entry name" value="DAG1_C"/>
</dbReference>
<organism evidence="5 6">
    <name type="scientific">Mytilus galloprovincialis</name>
    <name type="common">Mediterranean mussel</name>
    <dbReference type="NCBI Taxonomy" id="29158"/>
    <lineage>
        <taxon>Eukaryota</taxon>
        <taxon>Metazoa</taxon>
        <taxon>Spiralia</taxon>
        <taxon>Lophotrochozoa</taxon>
        <taxon>Mollusca</taxon>
        <taxon>Bivalvia</taxon>
        <taxon>Autobranchia</taxon>
        <taxon>Pteriomorphia</taxon>
        <taxon>Mytilida</taxon>
        <taxon>Mytiloidea</taxon>
        <taxon>Mytilidae</taxon>
        <taxon>Mytilinae</taxon>
        <taxon>Mytilus</taxon>
    </lineage>
</organism>
<dbReference type="GO" id="GO:0016011">
    <property type="term" value="C:dystroglycan complex"/>
    <property type="evidence" value="ECO:0007669"/>
    <property type="project" value="TreeGrafter"/>
</dbReference>
<dbReference type="AlphaFoldDB" id="A0A8B6G955"/>
<feature type="region of interest" description="Disordered" evidence="1">
    <location>
        <begin position="593"/>
        <end position="620"/>
    </location>
</feature>
<evidence type="ECO:0000256" key="2">
    <source>
        <dbReference type="SAM" id="Phobius"/>
    </source>
</evidence>
<dbReference type="GO" id="GO:0021675">
    <property type="term" value="P:nerve development"/>
    <property type="evidence" value="ECO:0007669"/>
    <property type="project" value="TreeGrafter"/>
</dbReference>
<dbReference type="Proteomes" id="UP000596742">
    <property type="component" value="Unassembled WGS sequence"/>
</dbReference>
<dbReference type="GO" id="GO:0002009">
    <property type="term" value="P:morphogenesis of an epithelium"/>
    <property type="evidence" value="ECO:0007669"/>
    <property type="project" value="TreeGrafter"/>
</dbReference>
<sequence length="620" mass="70704">MYMIFVKQKTMHVRYCLVLFSIGLTQFSALETDDVKEICKNQFCKLGYEFCETQKQVCRQCSDFKDFCWDNERHIRECTSYCIGNVPLPGMREPNTEQVSEIGLYIALPILALLAIACAVLTYVVIKLCRQKTEKALMDDSRSATLTDDSGEETHFLKNMPEGAMPSELAGMTMIVVCLMVGVRCSENKKFDCLIGLDERTVIYWTAGEPLVCQIEKLKSDVYTVNIDRNGTDWLEYKSTDQLIVGAPEKEDVGSSSIFITVRSNHCTSTVPWRVAVTFVIEFPQQISTADSCDSPPEVFNPVNHIQTTVGDVFKLDLNPLTFVDKEDGNARHLQITLKALFNFDLEDNFCLVAMDTCQQSVVDSIRLEVKENSQTYSHEFTIYFGDDHDDSPSSFDVYKFITGLSQWLEFTDSTQIYVSNVDPELRIISWIDKSLSTDFCERSQILDTYYKMADVNGTILDEFSCYLSPFFNVTGVFVDFKDVCNMTDLLWTSTNSNTESYNDEMYLFYILIPVAVLTIVILVIIIIMLVRKCTKRNKYVMHSEKPVYLTDRQPVIFQNEYNEEETSLRPQIPIIIDNFDTGLLSSSGRSVVSPPSYIPPEHSDPPQYRLPPPYSMSSI</sequence>
<reference evidence="5" key="1">
    <citation type="submission" date="2018-11" db="EMBL/GenBank/DDBJ databases">
        <authorList>
            <person name="Alioto T."/>
            <person name="Alioto T."/>
        </authorList>
    </citation>
    <scope>NUCLEOTIDE SEQUENCE</scope>
</reference>